<dbReference type="PANTHER" id="PTHR43013:SF1">
    <property type="entry name" value="GLUTAMYL-TRNA REDUCTASE"/>
    <property type="match status" value="1"/>
</dbReference>
<dbReference type="Pfam" id="PF01488">
    <property type="entry name" value="Shikimate_DH"/>
    <property type="match status" value="1"/>
</dbReference>
<dbReference type="RefSeq" id="WP_106871679.1">
    <property type="nucleotide sequence ID" value="NZ_CP053841.1"/>
</dbReference>
<gene>
    <name evidence="8" type="primary">hemA</name>
    <name evidence="17" type="ORF">CQ405_05935</name>
</gene>
<dbReference type="InterPro" id="IPR036291">
    <property type="entry name" value="NAD(P)-bd_dom_sf"/>
</dbReference>
<dbReference type="CDD" id="cd05213">
    <property type="entry name" value="NAD_bind_Glutamyl_tRNA_reduct"/>
    <property type="match status" value="1"/>
</dbReference>
<dbReference type="PANTHER" id="PTHR43013">
    <property type="entry name" value="GLUTAMYL-TRNA REDUCTASE"/>
    <property type="match status" value="1"/>
</dbReference>
<dbReference type="InterPro" id="IPR018214">
    <property type="entry name" value="GluRdtase_CS"/>
</dbReference>
<dbReference type="InterPro" id="IPR015895">
    <property type="entry name" value="4pyrrol_synth_GluRdtase_N"/>
</dbReference>
<dbReference type="SUPFAM" id="SSF69075">
    <property type="entry name" value="Glutamyl tRNA-reductase dimerization domain"/>
    <property type="match status" value="1"/>
</dbReference>
<feature type="domain" description="Quinate/shikimate 5-dehydrogenase/glutamyl-tRNA reductase" evidence="15">
    <location>
        <begin position="174"/>
        <end position="301"/>
    </location>
</feature>
<dbReference type="Proteomes" id="UP000240535">
    <property type="component" value="Unassembled WGS sequence"/>
</dbReference>
<feature type="binding site" evidence="8 10">
    <location>
        <position position="121"/>
    </location>
    <ligand>
        <name>substrate</name>
    </ligand>
</feature>
<dbReference type="InterPro" id="IPR006151">
    <property type="entry name" value="Shikm_DH/Glu-tRNA_Rdtase"/>
</dbReference>
<dbReference type="AlphaFoldDB" id="A0A2P8QZK3"/>
<feature type="active site" description="Nucleophile" evidence="8 9">
    <location>
        <position position="51"/>
    </location>
</feature>
<dbReference type="GO" id="GO:0019353">
    <property type="term" value="P:protoporphyrinogen IX biosynthetic process from glutamate"/>
    <property type="evidence" value="ECO:0007669"/>
    <property type="project" value="TreeGrafter"/>
</dbReference>
<feature type="binding site" evidence="8 11">
    <location>
        <begin position="190"/>
        <end position="195"/>
    </location>
    <ligand>
        <name>NADP(+)</name>
        <dbReference type="ChEBI" id="CHEBI:58349"/>
    </ligand>
</feature>
<keyword evidence="18" id="KW-1185">Reference proteome</keyword>
<evidence type="ECO:0000256" key="4">
    <source>
        <dbReference type="ARBA" id="ARBA00022857"/>
    </source>
</evidence>
<dbReference type="InterPro" id="IPR036343">
    <property type="entry name" value="GluRdtase_N_sf"/>
</dbReference>
<comment type="pathway">
    <text evidence="1 8 13">Porphyrin-containing compound metabolism; protoporphyrin-IX biosynthesis; 5-aminolevulinate from L-glutamyl-tRNA(Glu): step 1/2.</text>
</comment>
<dbReference type="GO" id="GO:0008883">
    <property type="term" value="F:glutamyl-tRNA reductase activity"/>
    <property type="evidence" value="ECO:0007669"/>
    <property type="project" value="UniProtKB-UniRule"/>
</dbReference>
<comment type="domain">
    <text evidence="8">Possesses an unusual extended V-shaped dimeric structure with each monomer consisting of three distinct domains arranged along a curved 'spinal' alpha-helix. The N-terminal catalytic domain specifically recognizes the glutamate moiety of the substrate. The second domain is the NADPH-binding domain, and the third C-terminal domain is responsible for dimerization.</text>
</comment>
<protein>
    <recommendedName>
        <fullName evidence="3 8">Glutamyl-tRNA reductase</fullName>
        <shortName evidence="8">GluTR</shortName>
        <ecNumber evidence="3 8">1.2.1.70</ecNumber>
    </recommendedName>
</protein>
<dbReference type="FunFam" id="3.30.460.30:FF:000001">
    <property type="entry name" value="Glutamyl-tRNA reductase"/>
    <property type="match status" value="1"/>
</dbReference>
<dbReference type="PIRSF" id="PIRSF000445">
    <property type="entry name" value="4pyrrol_synth_GluRdtase"/>
    <property type="match status" value="1"/>
</dbReference>
<dbReference type="NCBIfam" id="TIGR01035">
    <property type="entry name" value="hemA"/>
    <property type="match status" value="1"/>
</dbReference>
<organism evidence="17 18">
    <name type="scientific">Campylobacter blaseri</name>
    <dbReference type="NCBI Taxonomy" id="2042961"/>
    <lineage>
        <taxon>Bacteria</taxon>
        <taxon>Pseudomonadati</taxon>
        <taxon>Campylobacterota</taxon>
        <taxon>Epsilonproteobacteria</taxon>
        <taxon>Campylobacterales</taxon>
        <taxon>Campylobacteraceae</taxon>
        <taxon>Campylobacter</taxon>
    </lineage>
</organism>
<dbReference type="HAMAP" id="MF_00087">
    <property type="entry name" value="Glu_tRNA_reductase"/>
    <property type="match status" value="1"/>
</dbReference>
<evidence type="ECO:0000256" key="8">
    <source>
        <dbReference type="HAMAP-Rule" id="MF_00087"/>
    </source>
</evidence>
<dbReference type="PROSITE" id="PS00747">
    <property type="entry name" value="GLUTR"/>
    <property type="match status" value="1"/>
</dbReference>
<dbReference type="SUPFAM" id="SSF69742">
    <property type="entry name" value="Glutamyl tRNA-reductase catalytic, N-terminal domain"/>
    <property type="match status" value="1"/>
</dbReference>
<dbReference type="EC" id="1.2.1.70" evidence="3 8"/>
<dbReference type="InterPro" id="IPR036453">
    <property type="entry name" value="GluRdtase_dimer_dom_sf"/>
</dbReference>
<evidence type="ECO:0000259" key="15">
    <source>
        <dbReference type="Pfam" id="PF01488"/>
    </source>
</evidence>
<dbReference type="InterPro" id="IPR000343">
    <property type="entry name" value="4pyrrol_synth_GluRdtase"/>
</dbReference>
<evidence type="ECO:0000313" key="17">
    <source>
        <dbReference type="EMBL" id="PSM51670.1"/>
    </source>
</evidence>
<comment type="miscellaneous">
    <text evidence="8">During catalysis, the active site Cys acts as a nucleophile attacking the alpha-carbonyl group of tRNA-bound glutamate with the formation of a thioester intermediate between enzyme and glutamate, and the concomitant release of tRNA(Glu). The thioester intermediate is finally reduced by direct hydride transfer from NADPH, to form the product GSA.</text>
</comment>
<evidence type="ECO:0000259" key="14">
    <source>
        <dbReference type="Pfam" id="PF00745"/>
    </source>
</evidence>
<dbReference type="OrthoDB" id="110209at2"/>
<evidence type="ECO:0000256" key="7">
    <source>
        <dbReference type="ARBA" id="ARBA00047464"/>
    </source>
</evidence>
<evidence type="ECO:0000256" key="11">
    <source>
        <dbReference type="PIRSR" id="PIRSR000445-3"/>
    </source>
</evidence>
<comment type="function">
    <text evidence="8">Catalyzes the NADPH-dependent reduction of glutamyl-tRNA(Glu) to glutamate 1-semialdehyde (GSA).</text>
</comment>
<evidence type="ECO:0000256" key="1">
    <source>
        <dbReference type="ARBA" id="ARBA00005059"/>
    </source>
</evidence>
<evidence type="ECO:0000256" key="3">
    <source>
        <dbReference type="ARBA" id="ARBA00012970"/>
    </source>
</evidence>
<evidence type="ECO:0000256" key="5">
    <source>
        <dbReference type="ARBA" id="ARBA00023002"/>
    </source>
</evidence>
<evidence type="ECO:0000256" key="10">
    <source>
        <dbReference type="PIRSR" id="PIRSR000445-2"/>
    </source>
</evidence>
<comment type="caution">
    <text evidence="17">The sequence shown here is derived from an EMBL/GenBank/DDBJ whole genome shotgun (WGS) entry which is preliminary data.</text>
</comment>
<feature type="binding site" evidence="8 10">
    <location>
        <begin position="115"/>
        <end position="117"/>
    </location>
    <ligand>
        <name>substrate</name>
    </ligand>
</feature>
<evidence type="ECO:0000259" key="16">
    <source>
        <dbReference type="Pfam" id="PF05201"/>
    </source>
</evidence>
<comment type="similarity">
    <text evidence="2 8 13">Belongs to the glutamyl-tRNA reductase family.</text>
</comment>
<evidence type="ECO:0000256" key="13">
    <source>
        <dbReference type="RuleBase" id="RU000584"/>
    </source>
</evidence>
<accession>A0A2P8QZK3</accession>
<feature type="domain" description="Tetrapyrrole biosynthesis glutamyl-tRNA reductase dimerisation" evidence="14">
    <location>
        <begin position="316"/>
        <end position="413"/>
    </location>
</feature>
<dbReference type="Pfam" id="PF00745">
    <property type="entry name" value="GlutR_dimer"/>
    <property type="match status" value="1"/>
</dbReference>
<dbReference type="SUPFAM" id="SSF51735">
    <property type="entry name" value="NAD(P)-binding Rossmann-fold domains"/>
    <property type="match status" value="1"/>
</dbReference>
<evidence type="ECO:0000256" key="12">
    <source>
        <dbReference type="PIRSR" id="PIRSR000445-4"/>
    </source>
</evidence>
<dbReference type="GO" id="GO:0050661">
    <property type="term" value="F:NADP binding"/>
    <property type="evidence" value="ECO:0007669"/>
    <property type="project" value="InterPro"/>
</dbReference>
<dbReference type="Pfam" id="PF05201">
    <property type="entry name" value="GlutR_N"/>
    <property type="match status" value="1"/>
</dbReference>
<reference evidence="18" key="1">
    <citation type="submission" date="2017-10" db="EMBL/GenBank/DDBJ databases">
        <title>Campylobacter species from seals.</title>
        <authorList>
            <person name="Gilbert M.J."/>
            <person name="Zomer A.L."/>
            <person name="Timmerman A.J."/>
            <person name="Duim B."/>
            <person name="Wagenaar J.A."/>
        </authorList>
    </citation>
    <scope>NUCLEOTIDE SEQUENCE [LARGE SCALE GENOMIC DNA]</scope>
    <source>
        <strain evidence="18">17S00004-5</strain>
    </source>
</reference>
<feature type="domain" description="Glutamyl-tRNA reductase N-terminal" evidence="16">
    <location>
        <begin position="6"/>
        <end position="157"/>
    </location>
</feature>
<evidence type="ECO:0000256" key="6">
    <source>
        <dbReference type="ARBA" id="ARBA00023244"/>
    </source>
</evidence>
<dbReference type="InterPro" id="IPR015896">
    <property type="entry name" value="4pyrrol_synth_GluRdtase_dimer"/>
</dbReference>
<evidence type="ECO:0000313" key="18">
    <source>
        <dbReference type="Proteomes" id="UP000240535"/>
    </source>
</evidence>
<proteinExistence type="inferred from homology"/>
<keyword evidence="4 8" id="KW-0521">NADP</keyword>
<sequence>MNYLNISFTHKNTDISTREKLSFGNDEKKEEALKLVCSNVSISECVLLSTCNRVEVIAFVNDLEVAKNYILKAISILSGVALIELEDRADIYYGSGAIHHLFSVASSLDSLVVGETQIVGQLKNAFLFSLDRNYCDINIKRAVEASFKCAAQVRNKTLISKNPVSVASVAVVKAKEIFGNLDGMNAVVIGAGDMGELACRHLVASGASLVIVNRSKERAQNVMRCLNGNVKYEPYKNLEKCINSHQIIFSATSSPDTVIDDSLIAEQNFDRYFFDIAVPRDIDITESDKIKVYSVDDLQEIVKVNLAMREEQAQAAYSIVGKSTNDFLKWLKTLATTPIIKALRLKAKETAEFEIEKAIKKGYLKNSDKEEARRLIHQVFKSFLHTPTINLKNIGDDEDADSIVSSIQDIFDIRDEFEEYSMGIEKLEMIDEI</sequence>
<evidence type="ECO:0000256" key="2">
    <source>
        <dbReference type="ARBA" id="ARBA00005916"/>
    </source>
</evidence>
<dbReference type="EMBL" id="PDHH01000005">
    <property type="protein sequence ID" value="PSM51670.1"/>
    <property type="molecule type" value="Genomic_DNA"/>
</dbReference>
<evidence type="ECO:0000256" key="9">
    <source>
        <dbReference type="PIRSR" id="PIRSR000445-1"/>
    </source>
</evidence>
<feature type="site" description="Important for activity" evidence="8 12">
    <location>
        <position position="100"/>
    </location>
</feature>
<feature type="binding site" evidence="8 10">
    <location>
        <position position="110"/>
    </location>
    <ligand>
        <name>substrate</name>
    </ligand>
</feature>
<keyword evidence="5 8" id="KW-0560">Oxidoreductase</keyword>
<dbReference type="Gene3D" id="3.40.50.720">
    <property type="entry name" value="NAD(P)-binding Rossmann-like Domain"/>
    <property type="match status" value="1"/>
</dbReference>
<comment type="catalytic activity">
    <reaction evidence="7 8 13">
        <text>(S)-4-amino-5-oxopentanoate + tRNA(Glu) + NADP(+) = L-glutamyl-tRNA(Glu) + NADPH + H(+)</text>
        <dbReference type="Rhea" id="RHEA:12344"/>
        <dbReference type="Rhea" id="RHEA-COMP:9663"/>
        <dbReference type="Rhea" id="RHEA-COMP:9680"/>
        <dbReference type="ChEBI" id="CHEBI:15378"/>
        <dbReference type="ChEBI" id="CHEBI:57501"/>
        <dbReference type="ChEBI" id="CHEBI:57783"/>
        <dbReference type="ChEBI" id="CHEBI:58349"/>
        <dbReference type="ChEBI" id="CHEBI:78442"/>
        <dbReference type="ChEBI" id="CHEBI:78520"/>
        <dbReference type="EC" id="1.2.1.70"/>
    </reaction>
</comment>
<dbReference type="Gene3D" id="3.30.460.30">
    <property type="entry name" value="Glutamyl-tRNA reductase, N-terminal domain"/>
    <property type="match status" value="1"/>
</dbReference>
<comment type="subunit">
    <text evidence="8">Homodimer.</text>
</comment>
<keyword evidence="6 8" id="KW-0627">Porphyrin biosynthesis</keyword>
<dbReference type="UniPathway" id="UPA00251">
    <property type="reaction ID" value="UER00316"/>
</dbReference>
<name>A0A2P8QZK3_9BACT</name>
<feature type="binding site" evidence="8 10">
    <location>
        <begin position="50"/>
        <end position="53"/>
    </location>
    <ligand>
        <name>substrate</name>
    </ligand>
</feature>